<evidence type="ECO:0000313" key="3">
    <source>
        <dbReference type="Proteomes" id="UP001066276"/>
    </source>
</evidence>
<feature type="compositionally biased region" description="Basic and acidic residues" evidence="1">
    <location>
        <begin position="1"/>
        <end position="32"/>
    </location>
</feature>
<name>A0AAV7NHZ3_PLEWA</name>
<dbReference type="AlphaFoldDB" id="A0AAV7NHZ3"/>
<reference evidence="2" key="1">
    <citation type="journal article" date="2022" name="bioRxiv">
        <title>Sequencing and chromosome-scale assembly of the giantPleurodeles waltlgenome.</title>
        <authorList>
            <person name="Brown T."/>
            <person name="Elewa A."/>
            <person name="Iarovenko S."/>
            <person name="Subramanian E."/>
            <person name="Araus A.J."/>
            <person name="Petzold A."/>
            <person name="Susuki M."/>
            <person name="Suzuki K.-i.T."/>
            <person name="Hayashi T."/>
            <person name="Toyoda A."/>
            <person name="Oliveira C."/>
            <person name="Osipova E."/>
            <person name="Leigh N.D."/>
            <person name="Simon A."/>
            <person name="Yun M.H."/>
        </authorList>
    </citation>
    <scope>NUCLEOTIDE SEQUENCE</scope>
    <source>
        <strain evidence="2">20211129_DDA</strain>
        <tissue evidence="2">Liver</tissue>
    </source>
</reference>
<keyword evidence="3" id="KW-1185">Reference proteome</keyword>
<comment type="caution">
    <text evidence="2">The sequence shown here is derived from an EMBL/GenBank/DDBJ whole genome shotgun (WGS) entry which is preliminary data.</text>
</comment>
<dbReference type="EMBL" id="JANPWB010000012">
    <property type="protein sequence ID" value="KAJ1115576.1"/>
    <property type="molecule type" value="Genomic_DNA"/>
</dbReference>
<proteinExistence type="predicted"/>
<feature type="region of interest" description="Disordered" evidence="1">
    <location>
        <begin position="1"/>
        <end position="105"/>
    </location>
</feature>
<sequence length="130" mass="14958">MPAGPDEKSQNWRGGREETRTRSARGTPEKNGTRMSSRKRKWTPLRRKEMRTRSARGTPEENATRTASRTRKRTPSWRKEIEEDTGGASHIGELHSSQIQDPETLHVPGETWLARLQGSASALLRRRKWK</sequence>
<dbReference type="Proteomes" id="UP001066276">
    <property type="component" value="Chromosome 8"/>
</dbReference>
<accession>A0AAV7NHZ3</accession>
<protein>
    <submittedName>
        <fullName evidence="2">Uncharacterized protein</fullName>
    </submittedName>
</protein>
<organism evidence="2 3">
    <name type="scientific">Pleurodeles waltl</name>
    <name type="common">Iberian ribbed newt</name>
    <dbReference type="NCBI Taxonomy" id="8319"/>
    <lineage>
        <taxon>Eukaryota</taxon>
        <taxon>Metazoa</taxon>
        <taxon>Chordata</taxon>
        <taxon>Craniata</taxon>
        <taxon>Vertebrata</taxon>
        <taxon>Euteleostomi</taxon>
        <taxon>Amphibia</taxon>
        <taxon>Batrachia</taxon>
        <taxon>Caudata</taxon>
        <taxon>Salamandroidea</taxon>
        <taxon>Salamandridae</taxon>
        <taxon>Pleurodelinae</taxon>
        <taxon>Pleurodeles</taxon>
    </lineage>
</organism>
<gene>
    <name evidence="2" type="ORF">NDU88_003798</name>
</gene>
<evidence type="ECO:0000256" key="1">
    <source>
        <dbReference type="SAM" id="MobiDB-lite"/>
    </source>
</evidence>
<feature type="compositionally biased region" description="Basic residues" evidence="1">
    <location>
        <begin position="36"/>
        <end position="54"/>
    </location>
</feature>
<evidence type="ECO:0000313" key="2">
    <source>
        <dbReference type="EMBL" id="KAJ1115576.1"/>
    </source>
</evidence>